<gene>
    <name evidence="2" type="ORF">EGYM00163_LOCUS35257</name>
</gene>
<evidence type="ECO:0000313" key="2">
    <source>
        <dbReference type="EMBL" id="CAE0824053.1"/>
    </source>
</evidence>
<proteinExistence type="predicted"/>
<protein>
    <submittedName>
        <fullName evidence="2">Uncharacterized protein</fullName>
    </submittedName>
</protein>
<dbReference type="AlphaFoldDB" id="A0A7S4LEE6"/>
<name>A0A7S4LEE6_9EUGL</name>
<sequence length="100" mass="10862">MSADRQLGSFKKAKGCLYSEALGVGDPTSGKHATGQNDGLADKGRGWQGVCVPRPRRPPPTHRTPGVQKTGGKTESNAGQRHCQKRHTGKCNEPDWWQPE</sequence>
<feature type="region of interest" description="Disordered" evidence="1">
    <location>
        <begin position="18"/>
        <end position="100"/>
    </location>
</feature>
<reference evidence="2" key="1">
    <citation type="submission" date="2021-01" db="EMBL/GenBank/DDBJ databases">
        <authorList>
            <person name="Corre E."/>
            <person name="Pelletier E."/>
            <person name="Niang G."/>
            <person name="Scheremetjew M."/>
            <person name="Finn R."/>
            <person name="Kale V."/>
            <person name="Holt S."/>
            <person name="Cochrane G."/>
            <person name="Meng A."/>
            <person name="Brown T."/>
            <person name="Cohen L."/>
        </authorList>
    </citation>
    <scope>NUCLEOTIDE SEQUENCE</scope>
    <source>
        <strain evidence="2">CCMP1594</strain>
    </source>
</reference>
<dbReference type="EMBL" id="HBJA01102363">
    <property type="protein sequence ID" value="CAE0824053.1"/>
    <property type="molecule type" value="Transcribed_RNA"/>
</dbReference>
<organism evidence="2">
    <name type="scientific">Eutreptiella gymnastica</name>
    <dbReference type="NCBI Taxonomy" id="73025"/>
    <lineage>
        <taxon>Eukaryota</taxon>
        <taxon>Discoba</taxon>
        <taxon>Euglenozoa</taxon>
        <taxon>Euglenida</taxon>
        <taxon>Spirocuta</taxon>
        <taxon>Euglenophyceae</taxon>
        <taxon>Eutreptiales</taxon>
        <taxon>Eutreptiaceae</taxon>
        <taxon>Eutreptiella</taxon>
    </lineage>
</organism>
<accession>A0A7S4LEE6</accession>
<evidence type="ECO:0000256" key="1">
    <source>
        <dbReference type="SAM" id="MobiDB-lite"/>
    </source>
</evidence>